<protein>
    <submittedName>
        <fullName evidence="1">Uncharacterized protein</fullName>
    </submittedName>
</protein>
<dbReference type="EMBL" id="CM023474">
    <property type="protein sequence ID" value="KAH7950323.1"/>
    <property type="molecule type" value="Genomic_DNA"/>
</dbReference>
<keyword evidence="2" id="KW-1185">Reference proteome</keyword>
<name>A0ACB8CTB5_DERSI</name>
<proteinExistence type="predicted"/>
<evidence type="ECO:0000313" key="1">
    <source>
        <dbReference type="EMBL" id="KAH7950323.1"/>
    </source>
</evidence>
<accession>A0ACB8CTB5</accession>
<organism evidence="1 2">
    <name type="scientific">Dermacentor silvarum</name>
    <name type="common">Tick</name>
    <dbReference type="NCBI Taxonomy" id="543639"/>
    <lineage>
        <taxon>Eukaryota</taxon>
        <taxon>Metazoa</taxon>
        <taxon>Ecdysozoa</taxon>
        <taxon>Arthropoda</taxon>
        <taxon>Chelicerata</taxon>
        <taxon>Arachnida</taxon>
        <taxon>Acari</taxon>
        <taxon>Parasitiformes</taxon>
        <taxon>Ixodida</taxon>
        <taxon>Ixodoidea</taxon>
        <taxon>Ixodidae</taxon>
        <taxon>Rhipicephalinae</taxon>
        <taxon>Dermacentor</taxon>
    </lineage>
</organism>
<dbReference type="Proteomes" id="UP000821865">
    <property type="component" value="Chromosome 5"/>
</dbReference>
<sequence>MWGFNAPHRCAHCKLRFVDEDELEHHHRRQHGLKLLAVENWNSAERCYGPVSASPSRTSRVIDFTCLLCGQRANSRVEVSAHITRAHFRRVCISCGRLFTNEAALKSHRRNMHDAARVRNAPSCGTDASSSSTSSSLEVCAVNEPASVVESGKVDEVPNVDEVPTTSPAQVDCSICQLSQNHPQDSNGAFSCAHCLWSSLSVSRLKRHHLEKHDDKGEYAQLLLQETPAAATEVEPPAAHGYSASCSRDSFADRDTESFSGRSSRAESPDLVAGSNDDKIGKAMVPSVAGLAHPHDKKRKERMLAGGKLEMACPSCNFSCTTVLALRLHHISKHDGTPLQEPHSEDTSRKSAAAKARPVSRSKTARSDSKLSSDGSRPNSSRSFTAHGYEHDGFVCSDKSSVESDDEDSTSTITSAKSPPSDADVSWHPSELSGEETLQEEEDSSSGSVDNEMSCVSCETCRQRFASKLSLAVHMNKLHRMSFFCIYCSRSAKRVDLLRLHHQREHRQRPFNYHTLEGLRLVTVNDVDSDESEENDVSKNASFVGKSIRHPARHRHRAVQKSPPKNSSQQSPVHNSSSEQFRSMPWRRKRPRLLSSSSEETTDCYEPETIPTISRCVYNGYRCPKSVRAFRQLIDNVSREFKCSAFTCGFSTDSSSDFENHLKNHNLADVFCLYCGASVASPRALLTHLEEDHSDLQFQCSKCLYRTAHPMHFRVHFPQAHPLDSVASIPLSSRGDPPASSSSVQIKEFDPYVCGFPGCLFKNRTRSEFEKHFGEAHADADSFPCGSCTKSCQSVTALIEHLQEHGFADIECSYCNFGTESTGAMMLHACYCHSSHETTFWVRSNNLSQELLTSSDRGIKYETSCDLSYLTFQQRCCFCPALVSGFQDFQAHALSKHGLSLSAQELADKLFMSYDYIEAVKHGQCPFCSFAINDVNRLQQHVLKQELRLTAYVCSSCLRGFDDQVSWQKHIDNERCSATATLQLCDTGPLLSWVLQNLVFKFQRFTCSHCAEVLRVVSTFRNHLLRHYTYYPTTCKLCGQSFRGIRAKECHMRAVHGGSGSTEGTDADIDAEVARQTIVRTPHTCQRCGFQTFNQTYLEAHGEKCSLSASSVPALQASNDRSENGSGTTEEDEDIPAYYCMHCSVSFMYLERLLSHGFTQHGCAYSCSRCYRGFETKEHFVRHCRGRACRRPPSVFNVEVVKRSSKRKFFFREIAIDYDIGNGSYSSSGEDDEMEECYYSFYNQDYEPVQGIGRTYITDEATGMKLSVSDIARVLNINAYVCVADWKRKIR</sequence>
<reference evidence="1" key="1">
    <citation type="submission" date="2020-05" db="EMBL/GenBank/DDBJ databases">
        <title>Large-scale comparative analyses of tick genomes elucidate their genetic diversity and vector capacities.</title>
        <authorList>
            <person name="Jia N."/>
            <person name="Wang J."/>
            <person name="Shi W."/>
            <person name="Du L."/>
            <person name="Sun Y."/>
            <person name="Zhan W."/>
            <person name="Jiang J."/>
            <person name="Wang Q."/>
            <person name="Zhang B."/>
            <person name="Ji P."/>
            <person name="Sakyi L.B."/>
            <person name="Cui X."/>
            <person name="Yuan T."/>
            <person name="Jiang B."/>
            <person name="Yang W."/>
            <person name="Lam T.T.-Y."/>
            <person name="Chang Q."/>
            <person name="Ding S."/>
            <person name="Wang X."/>
            <person name="Zhu J."/>
            <person name="Ruan X."/>
            <person name="Zhao L."/>
            <person name="Wei J."/>
            <person name="Que T."/>
            <person name="Du C."/>
            <person name="Cheng J."/>
            <person name="Dai P."/>
            <person name="Han X."/>
            <person name="Huang E."/>
            <person name="Gao Y."/>
            <person name="Liu J."/>
            <person name="Shao H."/>
            <person name="Ye R."/>
            <person name="Li L."/>
            <person name="Wei W."/>
            <person name="Wang X."/>
            <person name="Wang C."/>
            <person name="Yang T."/>
            <person name="Huo Q."/>
            <person name="Li W."/>
            <person name="Guo W."/>
            <person name="Chen H."/>
            <person name="Zhou L."/>
            <person name="Ni X."/>
            <person name="Tian J."/>
            <person name="Zhou Y."/>
            <person name="Sheng Y."/>
            <person name="Liu T."/>
            <person name="Pan Y."/>
            <person name="Xia L."/>
            <person name="Li J."/>
            <person name="Zhao F."/>
            <person name="Cao W."/>
        </authorList>
    </citation>
    <scope>NUCLEOTIDE SEQUENCE</scope>
    <source>
        <strain evidence="1">Dsil-2018</strain>
    </source>
</reference>
<gene>
    <name evidence="1" type="ORF">HPB49_022410</name>
</gene>
<comment type="caution">
    <text evidence="1">The sequence shown here is derived from an EMBL/GenBank/DDBJ whole genome shotgun (WGS) entry which is preliminary data.</text>
</comment>
<evidence type="ECO:0000313" key="2">
    <source>
        <dbReference type="Proteomes" id="UP000821865"/>
    </source>
</evidence>